<evidence type="ECO:0000313" key="4">
    <source>
        <dbReference type="Proteomes" id="UP000236370"/>
    </source>
</evidence>
<feature type="non-terminal residue" evidence="3">
    <location>
        <position position="1"/>
    </location>
</feature>
<feature type="compositionally biased region" description="Pro residues" evidence="1">
    <location>
        <begin position="9"/>
        <end position="18"/>
    </location>
</feature>
<feature type="region of interest" description="Disordered" evidence="1">
    <location>
        <begin position="93"/>
        <end position="144"/>
    </location>
</feature>
<protein>
    <submittedName>
        <fullName evidence="3">EPS8L2 isoform 5</fullName>
    </submittedName>
</protein>
<evidence type="ECO:0000313" key="3">
    <source>
        <dbReference type="EMBL" id="PNI26859.1"/>
    </source>
</evidence>
<feature type="compositionally biased region" description="Basic and acidic residues" evidence="1">
    <location>
        <begin position="44"/>
        <end position="57"/>
    </location>
</feature>
<dbReference type="AlphaFoldDB" id="A0A2J8JVS2"/>
<feature type="compositionally biased region" description="Basic residues" evidence="1">
    <location>
        <begin position="95"/>
        <end position="108"/>
    </location>
</feature>
<feature type="domain" description="EPS8 spectrin-like" evidence="2">
    <location>
        <begin position="66"/>
        <end position="117"/>
    </location>
</feature>
<gene>
    <name evidence="3" type="ORF">CK820_G0044151</name>
</gene>
<evidence type="ECO:0000259" key="2">
    <source>
        <dbReference type="Pfam" id="PF22975"/>
    </source>
</evidence>
<reference evidence="3 4" key="1">
    <citation type="submission" date="2017-12" db="EMBL/GenBank/DDBJ databases">
        <title>High-resolution comparative analysis of great ape genomes.</title>
        <authorList>
            <person name="Pollen A."/>
            <person name="Hastie A."/>
            <person name="Hormozdiari F."/>
            <person name="Dougherty M."/>
            <person name="Liu R."/>
            <person name="Chaisson M."/>
            <person name="Hoppe E."/>
            <person name="Hill C."/>
            <person name="Pang A."/>
            <person name="Hillier L."/>
            <person name="Baker C."/>
            <person name="Armstrong J."/>
            <person name="Shendure J."/>
            <person name="Paten B."/>
            <person name="Wilson R."/>
            <person name="Chao H."/>
            <person name="Schneider V."/>
            <person name="Ventura M."/>
            <person name="Kronenberg Z."/>
            <person name="Murali S."/>
            <person name="Gordon D."/>
            <person name="Cantsilieris S."/>
            <person name="Munson K."/>
            <person name="Nelson B."/>
            <person name="Raja A."/>
            <person name="Underwood J."/>
            <person name="Diekhans M."/>
            <person name="Fiddes I."/>
            <person name="Haussler D."/>
            <person name="Eichler E."/>
        </authorList>
    </citation>
    <scope>NUCLEOTIDE SEQUENCE [LARGE SCALE GENOMIC DNA]</scope>
    <source>
        <strain evidence="3">Yerkes chimp pedigree #C0471</strain>
    </source>
</reference>
<accession>A0A2J8JVS2</accession>
<evidence type="ECO:0000256" key="1">
    <source>
        <dbReference type="SAM" id="MobiDB-lite"/>
    </source>
</evidence>
<feature type="region of interest" description="Disordered" evidence="1">
    <location>
        <begin position="1"/>
        <end position="57"/>
    </location>
</feature>
<dbReference type="Proteomes" id="UP000236370">
    <property type="component" value="Unassembled WGS sequence"/>
</dbReference>
<organism evidence="3 4">
    <name type="scientific">Pan troglodytes</name>
    <name type="common">Chimpanzee</name>
    <dbReference type="NCBI Taxonomy" id="9598"/>
    <lineage>
        <taxon>Eukaryota</taxon>
        <taxon>Metazoa</taxon>
        <taxon>Chordata</taxon>
        <taxon>Craniata</taxon>
        <taxon>Vertebrata</taxon>
        <taxon>Euteleostomi</taxon>
        <taxon>Mammalia</taxon>
        <taxon>Eutheria</taxon>
        <taxon>Euarchontoglires</taxon>
        <taxon>Primates</taxon>
        <taxon>Haplorrhini</taxon>
        <taxon>Catarrhini</taxon>
        <taxon>Hominidae</taxon>
        <taxon>Pan</taxon>
    </lineage>
</organism>
<dbReference type="InterPro" id="IPR039801">
    <property type="entry name" value="EPS8-like"/>
</dbReference>
<name>A0A2J8JVS2_PANTR</name>
<dbReference type="PANTHER" id="PTHR12287">
    <property type="entry name" value="EPIDERMAL GROWTH FACTOR RECEPTOR KINASE SUBSTRATE EPS8-RELATED PROTEIN"/>
    <property type="match status" value="1"/>
</dbReference>
<sequence>KIRQRQSILPPPQGPAPIPFQHRGGDSPEAKNRVGPQVPLSEPGFRRRESQEEEPRAVLAQKIEKETQILNCALDDIEWFVARLQKAAEAFKQLNQRKKGKKKGKKAPAGKAAEAHPEPQRRGARALPLRASGPDRQHLQWPRHRTLRLLPTALPRCRGLPARPPGP</sequence>
<dbReference type="EMBL" id="NBAG03000421">
    <property type="protein sequence ID" value="PNI26859.1"/>
    <property type="molecule type" value="Genomic_DNA"/>
</dbReference>
<dbReference type="InterPro" id="IPR055093">
    <property type="entry name" value="EPS8_2nd"/>
</dbReference>
<proteinExistence type="predicted"/>
<comment type="caution">
    <text evidence="3">The sequence shown here is derived from an EMBL/GenBank/DDBJ whole genome shotgun (WGS) entry which is preliminary data.</text>
</comment>
<feature type="compositionally biased region" description="Basic and acidic residues" evidence="1">
    <location>
        <begin position="23"/>
        <end position="32"/>
    </location>
</feature>
<dbReference type="Pfam" id="PF22975">
    <property type="entry name" value="EPS8_2nd"/>
    <property type="match status" value="1"/>
</dbReference>
<dbReference type="PANTHER" id="PTHR12287:SF20">
    <property type="entry name" value="EPIDERMAL GROWTH FACTOR RECEPTOR KINASE SUBSTRATE 8-LIKE PROTEIN 2"/>
    <property type="match status" value="1"/>
</dbReference>